<comment type="caution">
    <text evidence="2">The sequence shown here is derived from an EMBL/GenBank/DDBJ whole genome shotgun (WGS) entry which is preliminary data.</text>
</comment>
<accession>A0ABS9L791</accession>
<dbReference type="Proteomes" id="UP001165368">
    <property type="component" value="Unassembled WGS sequence"/>
</dbReference>
<name>A0ABS9L791_9MICC</name>
<feature type="domain" description="DUF6036" evidence="1">
    <location>
        <begin position="19"/>
        <end position="135"/>
    </location>
</feature>
<dbReference type="Pfam" id="PF19502">
    <property type="entry name" value="DUF6036"/>
    <property type="match status" value="1"/>
</dbReference>
<keyword evidence="3" id="KW-1185">Reference proteome</keyword>
<dbReference type="InterPro" id="IPR045792">
    <property type="entry name" value="DUF6036"/>
</dbReference>
<evidence type="ECO:0000313" key="3">
    <source>
        <dbReference type="Proteomes" id="UP001165368"/>
    </source>
</evidence>
<evidence type="ECO:0000259" key="1">
    <source>
        <dbReference type="Pfam" id="PF19502"/>
    </source>
</evidence>
<reference evidence="2" key="1">
    <citation type="submission" date="2022-01" db="EMBL/GenBank/DDBJ databases">
        <authorList>
            <person name="Jo J.-H."/>
            <person name="Im W.-T."/>
        </authorList>
    </citation>
    <scope>NUCLEOTIDE SEQUENCE</scope>
    <source>
        <strain evidence="2">I2-34</strain>
    </source>
</reference>
<protein>
    <submittedName>
        <fullName evidence="2">DUF6036 family nucleotidyltransferase</fullName>
    </submittedName>
</protein>
<proteinExistence type="predicted"/>
<sequence>MNAVRRTSYDAQQVKDLLRELARRLLGRDVAADIYLVGGAAIALEYSSRRSTADIDATYQPEQTVNDVAREMTTDLGLDPKWLNSSAKAWLPNGTDLEATTVLIAENLTLRVASPRFLLAMKLAAGRDRDIHDIAVLCRALGIQSAEEAVDIAFELYGEESMQLGNRDDLLLVAQEALGTPV</sequence>
<evidence type="ECO:0000313" key="2">
    <source>
        <dbReference type="EMBL" id="MCG2622538.1"/>
    </source>
</evidence>
<gene>
    <name evidence="2" type="ORF">LVY72_11500</name>
</gene>
<dbReference type="RefSeq" id="WP_237820940.1">
    <property type="nucleotide sequence ID" value="NZ_JAKLTQ010000007.1"/>
</dbReference>
<organism evidence="2 3">
    <name type="scientific">Arthrobacter hankyongi</name>
    <dbReference type="NCBI Taxonomy" id="2904801"/>
    <lineage>
        <taxon>Bacteria</taxon>
        <taxon>Bacillati</taxon>
        <taxon>Actinomycetota</taxon>
        <taxon>Actinomycetes</taxon>
        <taxon>Micrococcales</taxon>
        <taxon>Micrococcaceae</taxon>
        <taxon>Arthrobacter</taxon>
    </lineage>
</organism>
<dbReference type="EMBL" id="JAKLTQ010000007">
    <property type="protein sequence ID" value="MCG2622538.1"/>
    <property type="molecule type" value="Genomic_DNA"/>
</dbReference>